<dbReference type="EMBL" id="CP071696">
    <property type="protein sequence ID" value="QTX04912.1"/>
    <property type="molecule type" value="Genomic_DNA"/>
</dbReference>
<dbReference type="Proteomes" id="UP000671914">
    <property type="component" value="Chromosome"/>
</dbReference>
<sequence>MSAIHAQTAPRGGTRGGSPRLRPAPRPHDRTKPSLGYAVIAVVVFLGIIAAQLVLSIGLAQGAYELDALRAEHADLDRQSQSLQEDLERVQSPQYLAANAEALGMVPNTNPVYLRLSDGAVLGEPTPAGPAAATGADVSNALIAGVPLVTAEGAKGDAARQPIVPPAGGGDAAGGSETGEGGAGGAGDPASTGARPEAPAAPDGLPTPATH</sequence>
<feature type="compositionally biased region" description="Gly residues" evidence="1">
    <location>
        <begin position="167"/>
        <end position="187"/>
    </location>
</feature>
<evidence type="ECO:0008006" key="5">
    <source>
        <dbReference type="Google" id="ProtNLM"/>
    </source>
</evidence>
<dbReference type="RefSeq" id="WP_210899011.1">
    <property type="nucleotide sequence ID" value="NZ_CP071696.1"/>
</dbReference>
<protein>
    <recommendedName>
        <fullName evidence="5">Cell division protein FtsL</fullName>
    </recommendedName>
</protein>
<evidence type="ECO:0000256" key="2">
    <source>
        <dbReference type="SAM" id="Phobius"/>
    </source>
</evidence>
<evidence type="ECO:0000313" key="3">
    <source>
        <dbReference type="EMBL" id="QTX04912.1"/>
    </source>
</evidence>
<reference evidence="3" key="1">
    <citation type="submission" date="2021-03" db="EMBL/GenBank/DDBJ databases">
        <title>Agromyces archimandritus sp. nov., isolated from the cockroach Archimandrita tessellata.</title>
        <authorList>
            <person name="Guzman J."/>
            <person name="Ortuzar M."/>
            <person name="Poehlein A."/>
            <person name="Daniel R."/>
            <person name="Trujillo M."/>
            <person name="Vilcinskas A."/>
        </authorList>
    </citation>
    <scope>NUCLEOTIDE SEQUENCE</scope>
    <source>
        <strain evidence="3">G127AT</strain>
    </source>
</reference>
<feature type="transmembrane region" description="Helical" evidence="2">
    <location>
        <begin position="35"/>
        <end position="60"/>
    </location>
</feature>
<dbReference type="AlphaFoldDB" id="A0A975INT3"/>
<dbReference type="KEGG" id="aarc:G127AT_01210"/>
<accession>A0A975INT3</accession>
<evidence type="ECO:0000313" key="4">
    <source>
        <dbReference type="Proteomes" id="UP000671914"/>
    </source>
</evidence>
<keyword evidence="2" id="KW-0812">Transmembrane</keyword>
<keyword evidence="2" id="KW-0472">Membrane</keyword>
<gene>
    <name evidence="3" type="ORF">G127AT_01210</name>
</gene>
<evidence type="ECO:0000256" key="1">
    <source>
        <dbReference type="SAM" id="MobiDB-lite"/>
    </source>
</evidence>
<keyword evidence="2" id="KW-1133">Transmembrane helix</keyword>
<proteinExistence type="predicted"/>
<keyword evidence="4" id="KW-1185">Reference proteome</keyword>
<feature type="region of interest" description="Disordered" evidence="1">
    <location>
        <begin position="1"/>
        <end position="30"/>
    </location>
</feature>
<feature type="region of interest" description="Disordered" evidence="1">
    <location>
        <begin position="154"/>
        <end position="211"/>
    </location>
</feature>
<name>A0A975INT3_9MICO</name>
<organism evidence="3 4">
    <name type="scientific">Agromyces archimandritae</name>
    <dbReference type="NCBI Taxonomy" id="2781962"/>
    <lineage>
        <taxon>Bacteria</taxon>
        <taxon>Bacillati</taxon>
        <taxon>Actinomycetota</taxon>
        <taxon>Actinomycetes</taxon>
        <taxon>Micrococcales</taxon>
        <taxon>Microbacteriaceae</taxon>
        <taxon>Agromyces</taxon>
    </lineage>
</organism>